<accession>A0A072N2Y9</accession>
<name>A0A072N2Y9_9GAMM</name>
<evidence type="ECO:0000313" key="3">
    <source>
        <dbReference type="Proteomes" id="UP000035057"/>
    </source>
</evidence>
<feature type="domain" description="PilZ" evidence="1">
    <location>
        <begin position="2"/>
        <end position="89"/>
    </location>
</feature>
<comment type="caution">
    <text evidence="2">The sequence shown here is derived from an EMBL/GenBank/DDBJ whole genome shotgun (WGS) entry which is preliminary data.</text>
</comment>
<keyword evidence="3" id="KW-1185">Reference proteome</keyword>
<dbReference type="Pfam" id="PF07238">
    <property type="entry name" value="PilZ"/>
    <property type="match status" value="1"/>
</dbReference>
<dbReference type="InterPro" id="IPR009875">
    <property type="entry name" value="PilZ_domain"/>
</dbReference>
<organism evidence="2 3">
    <name type="scientific">Marinobacter nitratireducens</name>
    <dbReference type="NCBI Taxonomy" id="1137280"/>
    <lineage>
        <taxon>Bacteria</taxon>
        <taxon>Pseudomonadati</taxon>
        <taxon>Pseudomonadota</taxon>
        <taxon>Gammaproteobacteria</taxon>
        <taxon>Pseudomonadales</taxon>
        <taxon>Marinobacteraceae</taxon>
        <taxon>Marinobacter</taxon>
    </lineage>
</organism>
<dbReference type="EMBL" id="ANIE01000005">
    <property type="protein sequence ID" value="KEF31313.1"/>
    <property type="molecule type" value="Genomic_DNA"/>
</dbReference>
<dbReference type="RefSeq" id="WP_036130125.1">
    <property type="nucleotide sequence ID" value="NZ_ANIE01000005.1"/>
</dbReference>
<evidence type="ECO:0000313" key="2">
    <source>
        <dbReference type="EMBL" id="KEF31313.1"/>
    </source>
</evidence>
<reference evidence="2 3" key="1">
    <citation type="submission" date="2012-12" db="EMBL/GenBank/DDBJ databases">
        <title>Genome assembly of Marinobacter sp. AK21.</title>
        <authorList>
            <person name="Khatri I."/>
            <person name="Kumar R."/>
            <person name="Vaidya B."/>
            <person name="Subramanian S."/>
            <person name="Pinnaka A."/>
        </authorList>
    </citation>
    <scope>NUCLEOTIDE SEQUENCE [LARGE SCALE GENOMIC DNA]</scope>
    <source>
        <strain evidence="2 3">AK21</strain>
    </source>
</reference>
<gene>
    <name evidence="2" type="ORF">D777_01662</name>
</gene>
<evidence type="ECO:0000259" key="1">
    <source>
        <dbReference type="Pfam" id="PF07238"/>
    </source>
</evidence>
<dbReference type="Proteomes" id="UP000035057">
    <property type="component" value="Unassembled WGS sequence"/>
</dbReference>
<dbReference type="GO" id="GO:0035438">
    <property type="term" value="F:cyclic-di-GMP binding"/>
    <property type="evidence" value="ECO:0007669"/>
    <property type="project" value="InterPro"/>
</dbReference>
<sequence>MRRFIRHPTEFPILIFAGDCASGDEASMCDISQGGLACRLTRKLRVGETVALGIPSIQQDYRIAGQIVRCRRCRAGYRIAVQFSDEAESFKTKMVEQVCQIEHFRRELCREGCELDSEAAAREWISRFGGQFADIFSG</sequence>
<dbReference type="SUPFAM" id="SSF141371">
    <property type="entry name" value="PilZ domain-like"/>
    <property type="match status" value="1"/>
</dbReference>
<dbReference type="AlphaFoldDB" id="A0A072N2Y9"/>
<dbReference type="STRING" id="1137280.D777_01662"/>
<dbReference type="OrthoDB" id="8906365at2"/>
<protein>
    <recommendedName>
        <fullName evidence="1">PilZ domain-containing protein</fullName>
    </recommendedName>
</protein>
<proteinExistence type="predicted"/>
<dbReference type="PATRIC" id="fig|1137280.3.peg.1475"/>
<dbReference type="Gene3D" id="2.40.10.220">
    <property type="entry name" value="predicted glycosyltransferase like domains"/>
    <property type="match status" value="1"/>
</dbReference>